<dbReference type="ExpressionAtlas" id="A0A1B6PMZ9">
    <property type="expression patterns" value="baseline and differential"/>
</dbReference>
<keyword evidence="3" id="KW-0732">Signal</keyword>
<evidence type="ECO:0000313" key="4">
    <source>
        <dbReference type="EMBL" id="KXG27068.1"/>
    </source>
</evidence>
<feature type="chain" id="PRO_5008588965" evidence="3">
    <location>
        <begin position="19"/>
        <end position="391"/>
    </location>
</feature>
<dbReference type="Gramene" id="KXG27068">
    <property type="protein sequence ID" value="KXG27068"/>
    <property type="gene ID" value="SORBI_3006G208000"/>
</dbReference>
<feature type="coiled-coil region" evidence="1">
    <location>
        <begin position="28"/>
        <end position="62"/>
    </location>
</feature>
<sequence>MDLLPIVATLLCLCFVRAQCDAGSASPSPEHEQENQMLRSKVASLEDEISRRKEETSELESVVRDRTAQMATLVGDLELLQKLNLGDDESVMKANTHDGMLEKQIERLGNDLEDQIRKGESLEARAIEAERSLEEFGRKLEHAEKTNIDQKKKIQDLSDRLQYAEDKLSTLENEAKSKAEELAKVHGMWLPHWLSVRVLRYQKLVPVAKDHLDALRNTTAALASAVANCTSTAYRVCRDVIQACAVTAGGFADNYWQRFSQPYLSRIVAASEPHLSRASVVLEPYMRPATSAWRSLVSFTSEYHHQVQNGVKRLLEGNELLTPLSVSADKLAWITAPALLALPVLSIYKIVSAIVRYPIGKIRRGRTDYKDRQAGADLVAASRNAESRGRA</sequence>
<feature type="coiled-coil region" evidence="1">
    <location>
        <begin position="105"/>
        <end position="181"/>
    </location>
</feature>
<keyword evidence="5" id="KW-1185">Reference proteome</keyword>
<evidence type="ECO:0000256" key="2">
    <source>
        <dbReference type="SAM" id="Phobius"/>
    </source>
</evidence>
<dbReference type="InParanoid" id="A0A1B6PMZ9"/>
<dbReference type="PANTHER" id="PTHR34360">
    <property type="entry name" value="OS08G0519400 PROTEIN"/>
    <property type="match status" value="1"/>
</dbReference>
<feature type="transmembrane region" description="Helical" evidence="2">
    <location>
        <begin position="331"/>
        <end position="355"/>
    </location>
</feature>
<keyword evidence="1" id="KW-0175">Coiled coil</keyword>
<evidence type="ECO:0000256" key="1">
    <source>
        <dbReference type="SAM" id="Coils"/>
    </source>
</evidence>
<protein>
    <submittedName>
        <fullName evidence="4">Uncharacterized protein</fullName>
    </submittedName>
</protein>
<dbReference type="EMBL" id="CM000765">
    <property type="protein sequence ID" value="KXG27068.1"/>
    <property type="molecule type" value="Genomic_DNA"/>
</dbReference>
<keyword evidence="2" id="KW-1133">Transmembrane helix</keyword>
<evidence type="ECO:0000313" key="5">
    <source>
        <dbReference type="Proteomes" id="UP000000768"/>
    </source>
</evidence>
<dbReference type="PANTHER" id="PTHR34360:SF11">
    <property type="entry name" value="OS04G0607150 PROTEIN"/>
    <property type="match status" value="1"/>
</dbReference>
<dbReference type="AlphaFoldDB" id="A0A1B6PMZ9"/>
<evidence type="ECO:0000256" key="3">
    <source>
        <dbReference type="SAM" id="SignalP"/>
    </source>
</evidence>
<gene>
    <name evidence="4" type="ORF">SORBI_3006G208000</name>
</gene>
<dbReference type="STRING" id="4558.A0A1B6PMZ9"/>
<feature type="signal peptide" evidence="3">
    <location>
        <begin position="1"/>
        <end position="18"/>
    </location>
</feature>
<keyword evidence="2" id="KW-0472">Membrane</keyword>
<accession>A0A1B6PMZ9</accession>
<proteinExistence type="predicted"/>
<dbReference type="Proteomes" id="UP000000768">
    <property type="component" value="Chromosome 6"/>
</dbReference>
<name>A0A1B6PMZ9_SORBI</name>
<keyword evidence="2" id="KW-0812">Transmembrane</keyword>
<reference evidence="4 5" key="1">
    <citation type="journal article" date="2009" name="Nature">
        <title>The Sorghum bicolor genome and the diversification of grasses.</title>
        <authorList>
            <person name="Paterson A.H."/>
            <person name="Bowers J.E."/>
            <person name="Bruggmann R."/>
            <person name="Dubchak I."/>
            <person name="Grimwood J."/>
            <person name="Gundlach H."/>
            <person name="Haberer G."/>
            <person name="Hellsten U."/>
            <person name="Mitros T."/>
            <person name="Poliakov A."/>
            <person name="Schmutz J."/>
            <person name="Spannagl M."/>
            <person name="Tang H."/>
            <person name="Wang X."/>
            <person name="Wicker T."/>
            <person name="Bharti A.K."/>
            <person name="Chapman J."/>
            <person name="Feltus F.A."/>
            <person name="Gowik U."/>
            <person name="Grigoriev I.V."/>
            <person name="Lyons E."/>
            <person name="Maher C.A."/>
            <person name="Martis M."/>
            <person name="Narechania A."/>
            <person name="Otillar R.P."/>
            <person name="Penning B.W."/>
            <person name="Salamov A.A."/>
            <person name="Wang Y."/>
            <person name="Zhang L."/>
            <person name="Carpita N.C."/>
            <person name="Freeling M."/>
            <person name="Gingle A.R."/>
            <person name="Hash C.T."/>
            <person name="Keller B."/>
            <person name="Klein P."/>
            <person name="Kresovich S."/>
            <person name="McCann M.C."/>
            <person name="Ming R."/>
            <person name="Peterson D.G."/>
            <person name="Mehboob-ur-Rahman"/>
            <person name="Ware D."/>
            <person name="Westhoff P."/>
            <person name="Mayer K.F."/>
            <person name="Messing J."/>
            <person name="Rokhsar D.S."/>
        </authorList>
    </citation>
    <scope>NUCLEOTIDE SEQUENCE [LARGE SCALE GENOMIC DNA]</scope>
    <source>
        <strain evidence="5">cv. BTx623</strain>
    </source>
</reference>
<organism evidence="4 5">
    <name type="scientific">Sorghum bicolor</name>
    <name type="common">Sorghum</name>
    <name type="synonym">Sorghum vulgare</name>
    <dbReference type="NCBI Taxonomy" id="4558"/>
    <lineage>
        <taxon>Eukaryota</taxon>
        <taxon>Viridiplantae</taxon>
        <taxon>Streptophyta</taxon>
        <taxon>Embryophyta</taxon>
        <taxon>Tracheophyta</taxon>
        <taxon>Spermatophyta</taxon>
        <taxon>Magnoliopsida</taxon>
        <taxon>Liliopsida</taxon>
        <taxon>Poales</taxon>
        <taxon>Poaceae</taxon>
        <taxon>PACMAD clade</taxon>
        <taxon>Panicoideae</taxon>
        <taxon>Andropogonodae</taxon>
        <taxon>Andropogoneae</taxon>
        <taxon>Sorghinae</taxon>
        <taxon>Sorghum</taxon>
    </lineage>
</organism>
<dbReference type="SMR" id="A0A1B6PMZ9"/>
<reference evidence="5" key="2">
    <citation type="journal article" date="2018" name="Plant J.">
        <title>The Sorghum bicolor reference genome: improved assembly, gene annotations, a transcriptome atlas, and signatures of genome organization.</title>
        <authorList>
            <person name="McCormick R.F."/>
            <person name="Truong S.K."/>
            <person name="Sreedasyam A."/>
            <person name="Jenkins J."/>
            <person name="Shu S."/>
            <person name="Sims D."/>
            <person name="Kennedy M."/>
            <person name="Amirebrahimi M."/>
            <person name="Weers B.D."/>
            <person name="McKinley B."/>
            <person name="Mattison A."/>
            <person name="Morishige D.T."/>
            <person name="Grimwood J."/>
            <person name="Schmutz J."/>
            <person name="Mullet J.E."/>
        </authorList>
    </citation>
    <scope>NUCLEOTIDE SEQUENCE [LARGE SCALE GENOMIC DNA]</scope>
    <source>
        <strain evidence="5">cv. BTx623</strain>
    </source>
</reference>